<dbReference type="GO" id="GO:0019888">
    <property type="term" value="F:protein phosphatase regulator activity"/>
    <property type="evidence" value="ECO:0007669"/>
    <property type="project" value="InterPro"/>
</dbReference>
<dbReference type="OrthoDB" id="10264446at2759"/>
<feature type="compositionally biased region" description="Polar residues" evidence="8">
    <location>
        <begin position="694"/>
        <end position="704"/>
    </location>
</feature>
<evidence type="ECO:0000256" key="4">
    <source>
        <dbReference type="ARBA" id="ARBA00022490"/>
    </source>
</evidence>
<dbReference type="GO" id="GO:0005737">
    <property type="term" value="C:cytoplasm"/>
    <property type="evidence" value="ECO:0007669"/>
    <property type="project" value="UniProtKB-SubCell"/>
</dbReference>
<dbReference type="GO" id="GO:0000776">
    <property type="term" value="C:kinetochore"/>
    <property type="evidence" value="ECO:0007669"/>
    <property type="project" value="UniProtKB-ARBA"/>
</dbReference>
<evidence type="ECO:0000313" key="9">
    <source>
        <dbReference type="EMBL" id="PRT56915.1"/>
    </source>
</evidence>
<dbReference type="AlphaFoldDB" id="A0A2T0FPK7"/>
<dbReference type="GO" id="GO:0005634">
    <property type="term" value="C:nucleus"/>
    <property type="evidence" value="ECO:0007669"/>
    <property type="project" value="UniProtKB-SubCell"/>
</dbReference>
<evidence type="ECO:0000256" key="5">
    <source>
        <dbReference type="ARBA" id="ARBA00022553"/>
    </source>
</evidence>
<comment type="similarity">
    <text evidence="3">Belongs to the phosphatase 2A regulatory subunit B family.</text>
</comment>
<organism evidence="9 10">
    <name type="scientific">Wickerhamiella sorbophila</name>
    <dbReference type="NCBI Taxonomy" id="45607"/>
    <lineage>
        <taxon>Eukaryota</taxon>
        <taxon>Fungi</taxon>
        <taxon>Dikarya</taxon>
        <taxon>Ascomycota</taxon>
        <taxon>Saccharomycotina</taxon>
        <taxon>Dipodascomycetes</taxon>
        <taxon>Dipodascales</taxon>
        <taxon>Trichomonascaceae</taxon>
        <taxon>Wickerhamiella</taxon>
    </lineage>
</organism>
<comment type="subunit">
    <text evidence="7">PP2A consists of a common heterodimeric core enzyme, composed of a 36 kDa catalytic subunit (subunit C) and a 65 kDa constant regulatory subunit (PR65 or subunit A), that associates with a variety of regulatory subunits. Proteins that associate with the core dimer include three families of regulatory subunits B (the R2/B/PR55/B55, R3/B''/PR72/PR130/PR59 and R5/B'/B56 families), the 48 kDa variable regulatory subunit, viral proteins, and cell signaling molecules.</text>
</comment>
<dbReference type="GeneID" id="36518283"/>
<dbReference type="GO" id="GO:1901991">
    <property type="term" value="P:negative regulation of mitotic cell cycle phase transition"/>
    <property type="evidence" value="ECO:0007669"/>
    <property type="project" value="UniProtKB-ARBA"/>
</dbReference>
<dbReference type="GO" id="GO:0051754">
    <property type="term" value="P:meiotic sister chromatid cohesion, centromeric"/>
    <property type="evidence" value="ECO:0007669"/>
    <property type="project" value="UniProtKB-ARBA"/>
</dbReference>
<dbReference type="Gene3D" id="1.25.10.10">
    <property type="entry name" value="Leucine-rich Repeat Variant"/>
    <property type="match status" value="1"/>
</dbReference>
<dbReference type="InterPro" id="IPR016024">
    <property type="entry name" value="ARM-type_fold"/>
</dbReference>
<keyword evidence="10" id="KW-1185">Reference proteome</keyword>
<protein>
    <submittedName>
        <fullName evidence="9">Serine/threonine-protein phosphatase 2A regulatory subunit delta isoform</fullName>
    </submittedName>
</protein>
<sequence length="759" mass="83989">MMKGWTRRLGRSKSSSSEKSRKQSESNTGGRNVSDQIRPEALDASNTGVASRRKDARPTVEVTAAGPGADTASASHLSSHHTSGETLLGARGPAALGTEPFDMEGLRPSLSPGSPTTAGRFLSERLGQMDGITQPTRHNSSHLTISAERQLEHLPMFEDVPPKEHRNLFKRKLQQCMVIFNFSDPASDLVGKEIKRMALTQLIDYVSSSHELFIDEALYRDVIQMFTKNIFRSIPPPKNPFGEIFDPDDDEPINVDAWPHMSLVYEFFLRFIDAPDFNVSTAKQFIDHQFILSLLELFDSEDPRERDYLKTTLHRIYGKFLTLRAFIRRSINNVFLQFIYETGRFNGVAELLEIFGSIINGFAIPLKEEHKVFLNRVLIPLHKARSLSLFHSQLTYCVVQFLEKDPQLTEEVVLGLLKYWPKVSSTKEILFLLELEDIFDSIEPTEFVKIEVPLFQQLARCISSPHCQVAERALYNWTHEYFCTLVAENCEVILPIIFPSLRDNASHWNRTIHGMIFNASKMLLETNPVLYDQCAANYRKERERSHEVERARASKWAEIEQTAYAHGGVIIVDQCTPAERATRSLTTPSRPNEHMSTLDSTAASMPPDPLIPIELLRRAKTSTPTKSNSPPAPRSAKSLTEPVAPLDLTKISNAASAISSGPSSGAPSENASVLETRSASSPPAAASGTPTTPISPNQGPIAIGSQTGSVVTQTVAATASFSLWPLDRSGPTSTDDFQDQGEGGSSALLSCPPSPDLSG</sequence>
<feature type="region of interest" description="Disordered" evidence="8">
    <location>
        <begin position="722"/>
        <end position="759"/>
    </location>
</feature>
<evidence type="ECO:0000313" key="10">
    <source>
        <dbReference type="Proteomes" id="UP000238350"/>
    </source>
</evidence>
<evidence type="ECO:0000256" key="3">
    <source>
        <dbReference type="ARBA" id="ARBA00008259"/>
    </source>
</evidence>
<evidence type="ECO:0000256" key="7">
    <source>
        <dbReference type="ARBA" id="ARBA00064351"/>
    </source>
</evidence>
<dbReference type="EMBL" id="NDIQ01000022">
    <property type="protein sequence ID" value="PRT56915.1"/>
    <property type="molecule type" value="Genomic_DNA"/>
</dbReference>
<accession>A0A2T0FPK7</accession>
<dbReference type="Pfam" id="PF01603">
    <property type="entry name" value="B56"/>
    <property type="match status" value="1"/>
</dbReference>
<dbReference type="GO" id="GO:0098813">
    <property type="term" value="P:nuclear chromosome segregation"/>
    <property type="evidence" value="ECO:0007669"/>
    <property type="project" value="UniProtKB-ARBA"/>
</dbReference>
<gene>
    <name evidence="9" type="ORF">B9G98_04535</name>
</gene>
<feature type="region of interest" description="Disordered" evidence="8">
    <location>
        <begin position="582"/>
        <end position="640"/>
    </location>
</feature>
<dbReference type="STRING" id="45607.A0A2T0FPK7"/>
<dbReference type="GO" id="GO:0000159">
    <property type="term" value="C:protein phosphatase type 2A complex"/>
    <property type="evidence" value="ECO:0007669"/>
    <property type="project" value="InterPro"/>
</dbReference>
<evidence type="ECO:0000256" key="6">
    <source>
        <dbReference type="ARBA" id="ARBA00023242"/>
    </source>
</evidence>
<dbReference type="GO" id="GO:0007165">
    <property type="term" value="P:signal transduction"/>
    <property type="evidence" value="ECO:0007669"/>
    <property type="project" value="InterPro"/>
</dbReference>
<proteinExistence type="inferred from homology"/>
<comment type="subcellular location">
    <subcellularLocation>
        <location evidence="2">Cytoplasm</location>
    </subcellularLocation>
    <subcellularLocation>
        <location evidence="1">Nucleus</location>
    </subcellularLocation>
</comment>
<keyword evidence="5" id="KW-0597">Phosphoprotein</keyword>
<evidence type="ECO:0000256" key="1">
    <source>
        <dbReference type="ARBA" id="ARBA00004123"/>
    </source>
</evidence>
<dbReference type="FunFam" id="1.25.10.10:FF:000016">
    <property type="entry name" value="Serine/threonine-protein phosphatase 2A 56 kDa regulatory subunit"/>
    <property type="match status" value="1"/>
</dbReference>
<reference evidence="9 10" key="1">
    <citation type="submission" date="2017-04" db="EMBL/GenBank/DDBJ databases">
        <title>Genome sequencing of [Candida] sorbophila.</title>
        <authorList>
            <person name="Ahn J.O."/>
        </authorList>
    </citation>
    <scope>NUCLEOTIDE SEQUENCE [LARGE SCALE GENOMIC DNA]</scope>
    <source>
        <strain evidence="9 10">DS02</strain>
    </source>
</reference>
<dbReference type="RefSeq" id="XP_024666860.1">
    <property type="nucleotide sequence ID" value="XM_024811092.1"/>
</dbReference>
<dbReference type="InterPro" id="IPR002554">
    <property type="entry name" value="PP2A_B56"/>
</dbReference>
<feature type="region of interest" description="Disordered" evidence="8">
    <location>
        <begin position="656"/>
        <end position="704"/>
    </location>
</feature>
<name>A0A2T0FPK7_9ASCO</name>
<evidence type="ECO:0000256" key="2">
    <source>
        <dbReference type="ARBA" id="ARBA00004496"/>
    </source>
</evidence>
<keyword evidence="6" id="KW-0539">Nucleus</keyword>
<evidence type="ECO:0000256" key="8">
    <source>
        <dbReference type="SAM" id="MobiDB-lite"/>
    </source>
</evidence>
<feature type="compositionally biased region" description="Low complexity" evidence="8">
    <location>
        <begin position="71"/>
        <end position="81"/>
    </location>
</feature>
<dbReference type="SUPFAM" id="SSF48371">
    <property type="entry name" value="ARM repeat"/>
    <property type="match status" value="1"/>
</dbReference>
<dbReference type="GO" id="GO:0005816">
    <property type="term" value="C:spindle pole body"/>
    <property type="evidence" value="ECO:0007669"/>
    <property type="project" value="UniProtKB-ARBA"/>
</dbReference>
<dbReference type="PANTHER" id="PTHR10257">
    <property type="entry name" value="SERINE/THREONINE PROTEIN PHOSPHATASE 2A PP2A REGULATORY SUBUNIT B"/>
    <property type="match status" value="1"/>
</dbReference>
<feature type="compositionally biased region" description="Basic residues" evidence="8">
    <location>
        <begin position="1"/>
        <end position="11"/>
    </location>
</feature>
<feature type="compositionally biased region" description="Polar residues" evidence="8">
    <location>
        <begin position="583"/>
        <end position="603"/>
    </location>
</feature>
<feature type="region of interest" description="Disordered" evidence="8">
    <location>
        <begin position="1"/>
        <end position="120"/>
    </location>
</feature>
<dbReference type="PANTHER" id="PTHR10257:SF3">
    <property type="entry name" value="SERINE_THREONINE-PROTEIN PHOSPHATASE 2A 56 KDA REGULATORY SUBUNIT GAMMA ISOFORM"/>
    <property type="match status" value="1"/>
</dbReference>
<dbReference type="InterPro" id="IPR011989">
    <property type="entry name" value="ARM-like"/>
</dbReference>
<dbReference type="Proteomes" id="UP000238350">
    <property type="component" value="Unassembled WGS sequence"/>
</dbReference>
<feature type="compositionally biased region" description="Low complexity" evidence="8">
    <location>
        <begin position="656"/>
        <end position="692"/>
    </location>
</feature>
<keyword evidence="4" id="KW-0963">Cytoplasm</keyword>
<comment type="caution">
    <text evidence="9">The sequence shown here is derived from an EMBL/GenBank/DDBJ whole genome shotgun (WGS) entry which is preliminary data.</text>
</comment>